<dbReference type="Gene3D" id="1.10.287.130">
    <property type="match status" value="1"/>
</dbReference>
<keyword evidence="4" id="KW-0808">Transferase</keyword>
<feature type="domain" description="PAS" evidence="10">
    <location>
        <begin position="3"/>
        <end position="75"/>
    </location>
</feature>
<evidence type="ECO:0000256" key="1">
    <source>
        <dbReference type="ARBA" id="ARBA00000085"/>
    </source>
</evidence>
<dbReference type="SUPFAM" id="SSF47384">
    <property type="entry name" value="Homodimeric domain of signal transducing histidine kinase"/>
    <property type="match status" value="1"/>
</dbReference>
<dbReference type="CDD" id="cd00130">
    <property type="entry name" value="PAS"/>
    <property type="match status" value="1"/>
</dbReference>
<dbReference type="AlphaFoldDB" id="A5D658"/>
<dbReference type="GO" id="GO:0005524">
    <property type="term" value="F:ATP binding"/>
    <property type="evidence" value="ECO:0007669"/>
    <property type="project" value="UniProtKB-KW"/>
</dbReference>
<organism evidence="11 12">
    <name type="scientific">Pelotomaculum thermopropionicum (strain DSM 13744 / JCM 10971 / SI)</name>
    <dbReference type="NCBI Taxonomy" id="370438"/>
    <lineage>
        <taxon>Bacteria</taxon>
        <taxon>Bacillati</taxon>
        <taxon>Bacillota</taxon>
        <taxon>Clostridia</taxon>
        <taxon>Eubacteriales</taxon>
        <taxon>Desulfotomaculaceae</taxon>
        <taxon>Pelotomaculum</taxon>
    </lineage>
</organism>
<evidence type="ECO:0000256" key="7">
    <source>
        <dbReference type="ARBA" id="ARBA00022840"/>
    </source>
</evidence>
<dbReference type="CDD" id="cd00082">
    <property type="entry name" value="HisKA"/>
    <property type="match status" value="1"/>
</dbReference>
<evidence type="ECO:0000256" key="8">
    <source>
        <dbReference type="ARBA" id="ARBA00023012"/>
    </source>
</evidence>
<dbReference type="InterPro" id="IPR035965">
    <property type="entry name" value="PAS-like_dom_sf"/>
</dbReference>
<dbReference type="SUPFAM" id="SSF55874">
    <property type="entry name" value="ATPase domain of HSP90 chaperone/DNA topoisomerase II/histidine kinase"/>
    <property type="match status" value="1"/>
</dbReference>
<evidence type="ECO:0000256" key="4">
    <source>
        <dbReference type="ARBA" id="ARBA00022679"/>
    </source>
</evidence>
<dbReference type="Proteomes" id="UP000006556">
    <property type="component" value="Chromosome"/>
</dbReference>
<reference evidence="12" key="1">
    <citation type="journal article" date="2008" name="Genome Res.">
        <title>The genome of Pelotomaculum thermopropionicum reveals niche-associated evolution in anaerobic microbiota.</title>
        <authorList>
            <person name="Kosaka T."/>
            <person name="Kato S."/>
            <person name="Shimoyama T."/>
            <person name="Ishii S."/>
            <person name="Abe T."/>
            <person name="Watanabe K."/>
        </authorList>
    </citation>
    <scope>NUCLEOTIDE SEQUENCE [LARGE SCALE GENOMIC DNA]</scope>
    <source>
        <strain evidence="12">DSM 13744 / JCM 10971 / SI</strain>
    </source>
</reference>
<evidence type="ECO:0000256" key="6">
    <source>
        <dbReference type="ARBA" id="ARBA00022777"/>
    </source>
</evidence>
<dbReference type="SMART" id="SM00387">
    <property type="entry name" value="HATPase_c"/>
    <property type="match status" value="1"/>
</dbReference>
<dbReference type="InterPro" id="IPR000014">
    <property type="entry name" value="PAS"/>
</dbReference>
<evidence type="ECO:0000313" key="12">
    <source>
        <dbReference type="Proteomes" id="UP000006556"/>
    </source>
</evidence>
<evidence type="ECO:0000256" key="2">
    <source>
        <dbReference type="ARBA" id="ARBA00012438"/>
    </source>
</evidence>
<dbReference type="PANTHER" id="PTHR43065">
    <property type="entry name" value="SENSOR HISTIDINE KINASE"/>
    <property type="match status" value="1"/>
</dbReference>
<sequence length="356" mass="39199">MEDVAYLKALIRVCNAAVVAVDENMTVKVISPAAERLLNIKAGEYVGRHLKNCPLLGRTSLKNLENTLKAGVEQEFDFCLCGKNDGKTMFRLFTRRLSDSKGKTLGAALLIEVIDLNGDMERFIRNEKIKLIKQMSIGIAHHIRNPLTAVRGFIQIMREKSGGDCVTGFNEFTSIALKELDRVNEVIGNLLLLADSSELKREAVNVNNLLKNVLFFIKGKAALSGIIVVEELSPDLPSVFVNQVQIVHVLFNILDNAIKFMPDGGRLKLRSYTVPAESKVCIEVSDTGAGIPPANINKIFNPFFTTREDGMGFGLALANKIIHDHGGEIRVGSEEGKGSTFFVYLPVKNARLTVLE</sequence>
<dbReference type="STRING" id="370438.PTH_0100"/>
<feature type="domain" description="Histidine kinase" evidence="9">
    <location>
        <begin position="138"/>
        <end position="349"/>
    </location>
</feature>
<keyword evidence="12" id="KW-1185">Reference proteome</keyword>
<dbReference type="Pfam" id="PF00512">
    <property type="entry name" value="HisKA"/>
    <property type="match status" value="1"/>
</dbReference>
<evidence type="ECO:0000256" key="5">
    <source>
        <dbReference type="ARBA" id="ARBA00022741"/>
    </source>
</evidence>
<dbReference type="HOGENOM" id="CLU_000445_114_39_9"/>
<proteinExistence type="predicted"/>
<dbReference type="InterPro" id="IPR036097">
    <property type="entry name" value="HisK_dim/P_sf"/>
</dbReference>
<dbReference type="InterPro" id="IPR036890">
    <property type="entry name" value="HATPase_C_sf"/>
</dbReference>
<dbReference type="eggNOG" id="COG3852">
    <property type="taxonomic scope" value="Bacteria"/>
</dbReference>
<evidence type="ECO:0000256" key="3">
    <source>
        <dbReference type="ARBA" id="ARBA00022553"/>
    </source>
</evidence>
<keyword evidence="7" id="KW-0067">ATP-binding</keyword>
<keyword evidence="5" id="KW-0547">Nucleotide-binding</keyword>
<evidence type="ECO:0000259" key="10">
    <source>
        <dbReference type="PROSITE" id="PS50112"/>
    </source>
</evidence>
<dbReference type="Gene3D" id="3.30.565.10">
    <property type="entry name" value="Histidine kinase-like ATPase, C-terminal domain"/>
    <property type="match status" value="1"/>
</dbReference>
<dbReference type="PANTHER" id="PTHR43065:SF10">
    <property type="entry name" value="PEROXIDE STRESS-ACTIVATED HISTIDINE KINASE MAK3"/>
    <property type="match status" value="1"/>
</dbReference>
<dbReference type="GO" id="GO:0000155">
    <property type="term" value="F:phosphorelay sensor kinase activity"/>
    <property type="evidence" value="ECO:0007669"/>
    <property type="project" value="InterPro"/>
</dbReference>
<dbReference type="KEGG" id="pth:PTH_0100"/>
<dbReference type="SMART" id="SM00388">
    <property type="entry name" value="HisKA"/>
    <property type="match status" value="1"/>
</dbReference>
<dbReference type="PRINTS" id="PR00344">
    <property type="entry name" value="BCTRLSENSOR"/>
</dbReference>
<gene>
    <name evidence="11" type="primary">NtrB</name>
    <name evidence="11" type="ordered locus">PTH_0100</name>
</gene>
<dbReference type="PROSITE" id="PS50112">
    <property type="entry name" value="PAS"/>
    <property type="match status" value="1"/>
</dbReference>
<dbReference type="InterPro" id="IPR003594">
    <property type="entry name" value="HATPase_dom"/>
</dbReference>
<dbReference type="Gene3D" id="3.30.450.20">
    <property type="entry name" value="PAS domain"/>
    <property type="match status" value="1"/>
</dbReference>
<evidence type="ECO:0000259" key="9">
    <source>
        <dbReference type="PROSITE" id="PS50109"/>
    </source>
</evidence>
<keyword evidence="6 11" id="KW-0418">Kinase</keyword>
<comment type="catalytic activity">
    <reaction evidence="1">
        <text>ATP + protein L-histidine = ADP + protein N-phospho-L-histidine.</text>
        <dbReference type="EC" id="2.7.13.3"/>
    </reaction>
</comment>
<name>A5D658_PELTS</name>
<dbReference type="PROSITE" id="PS50109">
    <property type="entry name" value="HIS_KIN"/>
    <property type="match status" value="1"/>
</dbReference>
<dbReference type="InterPro" id="IPR005467">
    <property type="entry name" value="His_kinase_dom"/>
</dbReference>
<dbReference type="EC" id="2.7.13.3" evidence="2"/>
<dbReference type="InterPro" id="IPR003661">
    <property type="entry name" value="HisK_dim/P_dom"/>
</dbReference>
<dbReference type="EMBL" id="AP009389">
    <property type="protein sequence ID" value="BAF58281.1"/>
    <property type="molecule type" value="Genomic_DNA"/>
</dbReference>
<dbReference type="Pfam" id="PF02518">
    <property type="entry name" value="HATPase_c"/>
    <property type="match status" value="1"/>
</dbReference>
<dbReference type="SUPFAM" id="SSF55785">
    <property type="entry name" value="PYP-like sensor domain (PAS domain)"/>
    <property type="match status" value="1"/>
</dbReference>
<evidence type="ECO:0000313" key="11">
    <source>
        <dbReference type="EMBL" id="BAF58281.1"/>
    </source>
</evidence>
<dbReference type="Pfam" id="PF13596">
    <property type="entry name" value="PAS_10"/>
    <property type="match status" value="1"/>
</dbReference>
<accession>A5D658</accession>
<protein>
    <recommendedName>
        <fullName evidence="2">histidine kinase</fullName>
        <ecNumber evidence="2">2.7.13.3</ecNumber>
    </recommendedName>
</protein>
<keyword evidence="3" id="KW-0597">Phosphoprotein</keyword>
<dbReference type="InterPro" id="IPR004358">
    <property type="entry name" value="Sig_transdc_His_kin-like_C"/>
</dbReference>
<keyword evidence="8" id="KW-0902">Two-component regulatory system</keyword>